<reference evidence="2" key="1">
    <citation type="journal article" date="2020" name="New Phytol.">
        <title>Comparative genomics reveals dynamic genome evolution in host specialist ectomycorrhizal fungi.</title>
        <authorList>
            <person name="Lofgren L.A."/>
            <person name="Nguyen N.H."/>
            <person name="Vilgalys R."/>
            <person name="Ruytinx J."/>
            <person name="Liao H.L."/>
            <person name="Branco S."/>
            <person name="Kuo A."/>
            <person name="LaButti K."/>
            <person name="Lipzen A."/>
            <person name="Andreopoulos W."/>
            <person name="Pangilinan J."/>
            <person name="Riley R."/>
            <person name="Hundley H."/>
            <person name="Na H."/>
            <person name="Barry K."/>
            <person name="Grigoriev I.V."/>
            <person name="Stajich J.E."/>
            <person name="Kennedy P.G."/>
        </authorList>
    </citation>
    <scope>NUCLEOTIDE SEQUENCE</scope>
    <source>
        <strain evidence="2">S12</strain>
    </source>
</reference>
<evidence type="ECO:0000313" key="3">
    <source>
        <dbReference type="Proteomes" id="UP000719766"/>
    </source>
</evidence>
<name>A0A9P7AQH9_9AGAM</name>
<accession>A0A9P7AQH9</accession>
<evidence type="ECO:0000256" key="1">
    <source>
        <dbReference type="SAM" id="MobiDB-lite"/>
    </source>
</evidence>
<dbReference type="Proteomes" id="UP000719766">
    <property type="component" value="Unassembled WGS sequence"/>
</dbReference>
<keyword evidence="3" id="KW-1185">Reference proteome</keyword>
<feature type="region of interest" description="Disordered" evidence="1">
    <location>
        <begin position="723"/>
        <end position="812"/>
    </location>
</feature>
<comment type="caution">
    <text evidence="2">The sequence shown here is derived from an EMBL/GenBank/DDBJ whole genome shotgun (WGS) entry which is preliminary data.</text>
</comment>
<proteinExistence type="predicted"/>
<organism evidence="2 3">
    <name type="scientific">Suillus plorans</name>
    <dbReference type="NCBI Taxonomy" id="116603"/>
    <lineage>
        <taxon>Eukaryota</taxon>
        <taxon>Fungi</taxon>
        <taxon>Dikarya</taxon>
        <taxon>Basidiomycota</taxon>
        <taxon>Agaricomycotina</taxon>
        <taxon>Agaricomycetes</taxon>
        <taxon>Agaricomycetidae</taxon>
        <taxon>Boletales</taxon>
        <taxon>Suillineae</taxon>
        <taxon>Suillaceae</taxon>
        <taxon>Suillus</taxon>
    </lineage>
</organism>
<dbReference type="OrthoDB" id="2689229at2759"/>
<dbReference type="GeneID" id="64600417"/>
<protein>
    <submittedName>
        <fullName evidence="2">Uncharacterized protein</fullName>
    </submittedName>
</protein>
<dbReference type="AlphaFoldDB" id="A0A9P7AQH9"/>
<gene>
    <name evidence="2" type="ORF">HD556DRAFT_1443705</name>
</gene>
<dbReference type="EMBL" id="JABBWE010000031">
    <property type="protein sequence ID" value="KAG1793274.1"/>
    <property type="molecule type" value="Genomic_DNA"/>
</dbReference>
<feature type="compositionally biased region" description="Low complexity" evidence="1">
    <location>
        <begin position="767"/>
        <end position="787"/>
    </location>
</feature>
<evidence type="ECO:0000313" key="2">
    <source>
        <dbReference type="EMBL" id="KAG1793274.1"/>
    </source>
</evidence>
<dbReference type="RefSeq" id="XP_041159730.1">
    <property type="nucleotide sequence ID" value="XM_041306653.1"/>
</dbReference>
<sequence length="874" mass="97275">MSPSIRSKSKPADLPLDISSNPPRFTLAGTAALYSNMNFTLGFSNTDRQAAARALLRSQSHLDGTHYHTWTPNGLHPKYIAFNDTVASTEKRSITHAEFVDAALEDVFDALTTQDCLDGGFSLLIHCPGSHITGTITPERIAVDLYVTPRELHEASEQIGGDVSVLVQAFCQEFAVPHIKRFMERCCKEEITPPHRFPATPVNPTVSPFLPAPLCATSVRIQCSAHAPAQLQHEFVLAAESSTPSKSSAVKQATTLATGATKIKQRRRNAEAFSLHTKSPSGSDDKVFGPPLISIGPNTDAVLDRFKIGDQTIPRLHELIATVRSSRWETVLRSPKWDFTYEQASNLMVALHVDFNVPQMDSVHKISALLSVVLKLPVILASVHTGAYSSFTIFLHLFLLINGFFCLQPNAMVSQTLTTAKKHVQHLARIRPKVRLSKEVRALLTAQRCQKSRVFKAALDEAWLRIDESVKTIASSHHKSIRRVQNDLYVGHAALCFKHTKSSPWNAFCWKKHQQVKDENCSGKAVLQSLLHDYTDEYRELSQEEKDCLINEYDKSREHKTKGIRAIENELIKLRCRTGVETIFYSARGSTNLALKGIIFATEGVNDFMESTMSIDNQDLVSKMEGYAMQGMREDITGIPKATMQWTEYWRNTVQRYNVVCEGWPSTIPFKNLSEASSALSELRMLLNKWESGAIKWRYLEEEEYERLLQECLQKIDGGEIIERTRRQRSDKGKKRAHTSDNPSTHRKKAYKSADTIESDEERDSTPHTPSTPSTPSDTSISISAPSVTEPSTSTLSASGATINEPSTSTSSILAPLVTEPSTSTSSVPGTAFANIDDHSTDIDLDQVLERLNSMVASGHIPDFNFAMPEFNFP</sequence>
<feature type="compositionally biased region" description="Polar residues" evidence="1">
    <location>
        <begin position="789"/>
        <end position="812"/>
    </location>
</feature>